<feature type="region of interest" description="Disordered" evidence="11">
    <location>
        <begin position="1"/>
        <end position="125"/>
    </location>
</feature>
<evidence type="ECO:0000256" key="5">
    <source>
        <dbReference type="ARBA" id="ARBA00022519"/>
    </source>
</evidence>
<dbReference type="Pfam" id="PF25994">
    <property type="entry name" value="HH_AprE"/>
    <property type="match status" value="1"/>
</dbReference>
<keyword evidence="7 9" id="KW-1133">Transmembrane helix</keyword>
<evidence type="ECO:0000259" key="13">
    <source>
        <dbReference type="Pfam" id="PF26002"/>
    </source>
</evidence>
<evidence type="ECO:0000256" key="1">
    <source>
        <dbReference type="ARBA" id="ARBA00004377"/>
    </source>
</evidence>
<evidence type="ECO:0000259" key="12">
    <source>
        <dbReference type="Pfam" id="PF25994"/>
    </source>
</evidence>
<comment type="similarity">
    <text evidence="2 9">Belongs to the membrane fusion protein (MFP) (TC 8.A.1) family.</text>
</comment>
<evidence type="ECO:0000256" key="2">
    <source>
        <dbReference type="ARBA" id="ARBA00009477"/>
    </source>
</evidence>
<evidence type="ECO:0000256" key="8">
    <source>
        <dbReference type="ARBA" id="ARBA00023136"/>
    </source>
</evidence>
<dbReference type="GO" id="GO:0015031">
    <property type="term" value="P:protein transport"/>
    <property type="evidence" value="ECO:0007669"/>
    <property type="project" value="InterPro"/>
</dbReference>
<dbReference type="AlphaFoldDB" id="A0A1H2YEI2"/>
<dbReference type="InterPro" id="IPR010129">
    <property type="entry name" value="T1SS_HlyD"/>
</dbReference>
<dbReference type="PANTHER" id="PTHR30386:SF17">
    <property type="entry name" value="ALKALINE PROTEASE SECRETION PROTEIN APRE"/>
    <property type="match status" value="1"/>
</dbReference>
<protein>
    <recommendedName>
        <fullName evidence="9">Membrane fusion protein (MFP) family protein</fullName>
    </recommendedName>
</protein>
<proteinExistence type="inferred from homology"/>
<feature type="coiled-coil region" evidence="10">
    <location>
        <begin position="321"/>
        <end position="369"/>
    </location>
</feature>
<evidence type="ECO:0000256" key="11">
    <source>
        <dbReference type="SAM" id="MobiDB-lite"/>
    </source>
</evidence>
<evidence type="ECO:0000256" key="10">
    <source>
        <dbReference type="SAM" id="Coils"/>
    </source>
</evidence>
<dbReference type="Proteomes" id="UP000199118">
    <property type="component" value="Unassembled WGS sequence"/>
</dbReference>
<keyword evidence="6 9" id="KW-0812">Transmembrane</keyword>
<comment type="subcellular location">
    <subcellularLocation>
        <location evidence="1 9">Cell inner membrane</location>
        <topology evidence="1 9">Single-pass membrane protein</topology>
    </subcellularLocation>
</comment>
<keyword evidence="5 9" id="KW-0997">Cell inner membrane</keyword>
<accession>A0A1H2YEI2</accession>
<feature type="transmembrane region" description="Helical" evidence="9">
    <location>
        <begin position="186"/>
        <end position="204"/>
    </location>
</feature>
<dbReference type="PANTHER" id="PTHR30386">
    <property type="entry name" value="MEMBRANE FUSION SUBUNIT OF EMRAB-TOLC MULTIDRUG EFFLUX PUMP"/>
    <property type="match status" value="1"/>
</dbReference>
<dbReference type="GO" id="GO:0005886">
    <property type="term" value="C:plasma membrane"/>
    <property type="evidence" value="ECO:0007669"/>
    <property type="project" value="UniProtKB-SubCell"/>
</dbReference>
<keyword evidence="3 9" id="KW-0813">Transport</keyword>
<dbReference type="Pfam" id="PF26002">
    <property type="entry name" value="Beta-barrel_AprE"/>
    <property type="match status" value="1"/>
</dbReference>
<dbReference type="STRING" id="356660.SAMN05444336_103103"/>
<feature type="domain" description="AprE-like long alpha-helical hairpin" evidence="12">
    <location>
        <begin position="265"/>
        <end position="448"/>
    </location>
</feature>
<evidence type="ECO:0000256" key="7">
    <source>
        <dbReference type="ARBA" id="ARBA00022989"/>
    </source>
</evidence>
<dbReference type="EMBL" id="FNMZ01000003">
    <property type="protein sequence ID" value="SDX03612.1"/>
    <property type="molecule type" value="Genomic_DNA"/>
</dbReference>
<keyword evidence="4 9" id="KW-1003">Cell membrane</keyword>
<dbReference type="Gene3D" id="2.40.30.170">
    <property type="match status" value="1"/>
</dbReference>
<keyword evidence="10" id="KW-0175">Coiled coil</keyword>
<dbReference type="NCBIfam" id="TIGR01843">
    <property type="entry name" value="type_I_hlyD"/>
    <property type="match status" value="1"/>
</dbReference>
<evidence type="ECO:0000256" key="3">
    <source>
        <dbReference type="ARBA" id="ARBA00022448"/>
    </source>
</evidence>
<evidence type="ECO:0000256" key="4">
    <source>
        <dbReference type="ARBA" id="ARBA00022475"/>
    </source>
</evidence>
<evidence type="ECO:0000256" key="9">
    <source>
        <dbReference type="RuleBase" id="RU365093"/>
    </source>
</evidence>
<name>A0A1H2YEI2_9RHOB</name>
<feature type="compositionally biased region" description="Low complexity" evidence="11">
    <location>
        <begin position="108"/>
        <end position="125"/>
    </location>
</feature>
<dbReference type="PRINTS" id="PR01490">
    <property type="entry name" value="RTXTOXIND"/>
</dbReference>
<evidence type="ECO:0000313" key="14">
    <source>
        <dbReference type="EMBL" id="SDX03612.1"/>
    </source>
</evidence>
<feature type="region of interest" description="Disordered" evidence="11">
    <location>
        <begin position="142"/>
        <end position="171"/>
    </location>
</feature>
<evidence type="ECO:0000313" key="15">
    <source>
        <dbReference type="Proteomes" id="UP000199118"/>
    </source>
</evidence>
<dbReference type="InterPro" id="IPR050739">
    <property type="entry name" value="MFP"/>
</dbReference>
<evidence type="ECO:0000256" key="6">
    <source>
        <dbReference type="ARBA" id="ARBA00022692"/>
    </source>
</evidence>
<feature type="compositionally biased region" description="Low complexity" evidence="11">
    <location>
        <begin position="68"/>
        <end position="80"/>
    </location>
</feature>
<feature type="domain" description="AprE-like beta-barrel" evidence="13">
    <location>
        <begin position="493"/>
        <end position="580"/>
    </location>
</feature>
<reference evidence="14 15" key="1">
    <citation type="submission" date="2016-10" db="EMBL/GenBank/DDBJ databases">
        <authorList>
            <person name="de Groot N.N."/>
        </authorList>
    </citation>
    <scope>NUCLEOTIDE SEQUENCE [LARGE SCALE GENOMIC DNA]</scope>
    <source>
        <strain evidence="14 15">DSM 17890</strain>
    </source>
</reference>
<sequence length="604" mass="64836">MTEDRRNAADESPEISNIFAETPAPRPRDRSGAEDAVAPDPSSRPLPTPAATPERTGAPTPELRRAPAADPSADAAAEAAGKAVLSRRRPPPPGGMPGGMPHRPLPPTAEAAKAGPPPATTANAAPANANANANAANAAAAAPPAVAPGGGGALTPPPPPSDGPGPERLDAAGVASRFPARTAQTIGLVALFALVFGFGAWGAFTNIAGAVIAAGEVDVETREQVVQHPDGGVVGEIMVKDGDVVEAGEVLLRFDDTLQRSESIILDGQYWELVARRNRLEAEQFGQDAVDFDPRLIEKAKTDPAIKVIVDGQTSLFDTRIRALNETTEQLRERQAQIARQIEGAEAQATALSRQNELIEQELEGQQRLFDQGLAQLNRLLSLQREQARLQGEVGSLMASIAEFRGKVAEIEIQIVQATTQRQEQAITQVRDIQYQENQVREQLASINEQLSRMEVRAPIAGTVYGSTVFARRAVVSPAQPILYILPSDVEFVFNARIEPIHVDEVYPGQAATLRFSAFNTRTTPEIDGHVVKVSADAILDERTGLSYFPVELALNEGEDVKLDGLTLVPGMPVEAYIKTYERTPLNYLVKPMEDYFAKSLREE</sequence>
<dbReference type="RefSeq" id="WP_342707989.1">
    <property type="nucleotide sequence ID" value="NZ_FNMZ01000003.1"/>
</dbReference>
<dbReference type="InterPro" id="IPR058781">
    <property type="entry name" value="HH_AprE-like"/>
</dbReference>
<keyword evidence="8 9" id="KW-0472">Membrane</keyword>
<organism evidence="14 15">
    <name type="scientific">Albimonas donghaensis</name>
    <dbReference type="NCBI Taxonomy" id="356660"/>
    <lineage>
        <taxon>Bacteria</taxon>
        <taxon>Pseudomonadati</taxon>
        <taxon>Pseudomonadota</taxon>
        <taxon>Alphaproteobacteria</taxon>
        <taxon>Rhodobacterales</taxon>
        <taxon>Paracoccaceae</taxon>
        <taxon>Albimonas</taxon>
    </lineage>
</organism>
<keyword evidence="15" id="KW-1185">Reference proteome</keyword>
<gene>
    <name evidence="14" type="ORF">SAMN05444336_103103</name>
</gene>
<dbReference type="InterPro" id="IPR058982">
    <property type="entry name" value="Beta-barrel_AprE"/>
</dbReference>